<evidence type="ECO:0000256" key="5">
    <source>
        <dbReference type="SAM" id="MobiDB-lite"/>
    </source>
</evidence>
<sequence>MHIKLCKRDGGARARDRPACTACHGAAMTGVSPAVPGLLGLPRDYLVGQLGAWQTGLRQAFAPDCMAHVAKRLAPADVAAVSSWLAAQPLPADAHPAPPTREPLPLKCGLSPQRSGGAR</sequence>
<dbReference type="InterPro" id="IPR009056">
    <property type="entry name" value="Cyt_c-like_dom"/>
</dbReference>
<keyword evidence="2 4" id="KW-0479">Metal-binding</keyword>
<keyword evidence="1 4" id="KW-0349">Heme</keyword>
<dbReference type="InterPro" id="IPR036909">
    <property type="entry name" value="Cyt_c-like_dom_sf"/>
</dbReference>
<comment type="caution">
    <text evidence="7">The sequence shown here is derived from an EMBL/GenBank/DDBJ whole genome shotgun (WGS) entry which is preliminary data.</text>
</comment>
<evidence type="ECO:0000256" key="1">
    <source>
        <dbReference type="ARBA" id="ARBA00022617"/>
    </source>
</evidence>
<evidence type="ECO:0000313" key="8">
    <source>
        <dbReference type="Proteomes" id="UP000545507"/>
    </source>
</evidence>
<keyword evidence="3 4" id="KW-0408">Iron</keyword>
<dbReference type="AlphaFoldDB" id="A0A7Y8GTU0"/>
<dbReference type="PROSITE" id="PS51007">
    <property type="entry name" value="CYTC"/>
    <property type="match status" value="1"/>
</dbReference>
<dbReference type="SUPFAM" id="SSF46626">
    <property type="entry name" value="Cytochrome c"/>
    <property type="match status" value="1"/>
</dbReference>
<protein>
    <submittedName>
        <fullName evidence="7">C-type cytochrome</fullName>
    </submittedName>
</protein>
<evidence type="ECO:0000256" key="2">
    <source>
        <dbReference type="ARBA" id="ARBA00022723"/>
    </source>
</evidence>
<dbReference type="GO" id="GO:0020037">
    <property type="term" value="F:heme binding"/>
    <property type="evidence" value="ECO:0007669"/>
    <property type="project" value="InterPro"/>
</dbReference>
<evidence type="ECO:0000313" key="7">
    <source>
        <dbReference type="EMBL" id="NWF43967.1"/>
    </source>
</evidence>
<feature type="domain" description="Cytochrome c" evidence="6">
    <location>
        <begin position="6"/>
        <end position="89"/>
    </location>
</feature>
<gene>
    <name evidence="7" type="ORF">F3K02_01690</name>
</gene>
<dbReference type="GO" id="GO:0009055">
    <property type="term" value="F:electron transfer activity"/>
    <property type="evidence" value="ECO:0007669"/>
    <property type="project" value="InterPro"/>
</dbReference>
<name>A0A7Y8GTU0_9BURK</name>
<organism evidence="7 8">
    <name type="scientific">Hydrogenophaga aromaticivorans</name>
    <dbReference type="NCBI Taxonomy" id="2610898"/>
    <lineage>
        <taxon>Bacteria</taxon>
        <taxon>Pseudomonadati</taxon>
        <taxon>Pseudomonadota</taxon>
        <taxon>Betaproteobacteria</taxon>
        <taxon>Burkholderiales</taxon>
        <taxon>Comamonadaceae</taxon>
        <taxon>Hydrogenophaga</taxon>
    </lineage>
</organism>
<feature type="region of interest" description="Disordered" evidence="5">
    <location>
        <begin position="90"/>
        <end position="119"/>
    </location>
</feature>
<evidence type="ECO:0000256" key="4">
    <source>
        <dbReference type="PROSITE-ProRule" id="PRU00433"/>
    </source>
</evidence>
<evidence type="ECO:0000259" key="6">
    <source>
        <dbReference type="PROSITE" id="PS51007"/>
    </source>
</evidence>
<dbReference type="GO" id="GO:0046872">
    <property type="term" value="F:metal ion binding"/>
    <property type="evidence" value="ECO:0007669"/>
    <property type="project" value="UniProtKB-KW"/>
</dbReference>
<dbReference type="EMBL" id="VYGV01000001">
    <property type="protein sequence ID" value="NWF43967.1"/>
    <property type="molecule type" value="Genomic_DNA"/>
</dbReference>
<keyword evidence="8" id="KW-1185">Reference proteome</keyword>
<proteinExistence type="predicted"/>
<dbReference type="Gene3D" id="1.10.760.10">
    <property type="entry name" value="Cytochrome c-like domain"/>
    <property type="match status" value="1"/>
</dbReference>
<reference evidence="7 8" key="1">
    <citation type="submission" date="2019-09" db="EMBL/GenBank/DDBJ databases">
        <title>Hydrogenophaga aromatica sp. nov., isolated from a para-xylene-degrading enrichment culture.</title>
        <authorList>
            <person name="Tancsics A."/>
            <person name="Banerjee S."/>
        </authorList>
    </citation>
    <scope>NUCLEOTIDE SEQUENCE [LARGE SCALE GENOMIC DNA]</scope>
    <source>
        <strain evidence="7 8">D2P1</strain>
    </source>
</reference>
<evidence type="ECO:0000256" key="3">
    <source>
        <dbReference type="ARBA" id="ARBA00023004"/>
    </source>
</evidence>
<dbReference type="Proteomes" id="UP000545507">
    <property type="component" value="Unassembled WGS sequence"/>
</dbReference>
<accession>A0A7Y8GTU0</accession>